<keyword evidence="2" id="KW-0675">Receptor</keyword>
<feature type="region of interest" description="Disordered" evidence="1">
    <location>
        <begin position="164"/>
        <end position="232"/>
    </location>
</feature>
<feature type="compositionally biased region" description="Gly residues" evidence="1">
    <location>
        <begin position="115"/>
        <end position="125"/>
    </location>
</feature>
<reference evidence="2" key="1">
    <citation type="submission" date="2020-02" db="EMBL/GenBank/DDBJ databases">
        <authorList>
            <person name="Meier V. D."/>
        </authorList>
    </citation>
    <scope>NUCLEOTIDE SEQUENCE</scope>
    <source>
        <strain evidence="2">AVDCRST_MAG08</strain>
    </source>
</reference>
<feature type="region of interest" description="Disordered" evidence="1">
    <location>
        <begin position="269"/>
        <end position="399"/>
    </location>
</feature>
<evidence type="ECO:0000313" key="2">
    <source>
        <dbReference type="EMBL" id="CAA9282258.1"/>
    </source>
</evidence>
<dbReference type="AlphaFoldDB" id="A0A6J4JMI4"/>
<feature type="compositionally biased region" description="Basic and acidic residues" evidence="1">
    <location>
        <begin position="166"/>
        <end position="176"/>
    </location>
</feature>
<feature type="region of interest" description="Disordered" evidence="1">
    <location>
        <begin position="1"/>
        <end position="139"/>
    </location>
</feature>
<feature type="compositionally biased region" description="Basic residues" evidence="1">
    <location>
        <begin position="380"/>
        <end position="399"/>
    </location>
</feature>
<sequence length="399" mass="42659">ARQRQHAGPAPRARRPRGCCGSRRGSAAPAGPRPGRTVARRAHAALFGHFRGAWGKHRRRFRDAPRRARRPDGRAAGADHPARRRVQPRQRRAEREPVGEPRPGRGACRDRAFGRGHGAGAGGAGARRAAHHPERRQRGGDARALFAHGLPHVLLQLAAGLRHGPRARETGGEARRLGHLGLRRRERGGRGLPPGLGRRRRRGGARAEAALPGNQLPAAAGADPRPEPGRRGLLLRRRRCRAVRARVRGGRAEGARAALRLGLPDGGHIASAGRGGGGHPDGAALRRRARQSEEHGVPPRLPGAREPGCGRLRGAGLRRGAAPGHRARRRARRHFGREGADPCHARGARGQPSWGVHPLAVAQSGAEHLSARGPVGREPRGRRRGGGAGRPGHRLPHVL</sequence>
<feature type="compositionally biased region" description="Low complexity" evidence="1">
    <location>
        <begin position="1"/>
        <end position="11"/>
    </location>
</feature>
<feature type="compositionally biased region" description="Basic and acidic residues" evidence="1">
    <location>
        <begin position="91"/>
        <end position="113"/>
    </location>
</feature>
<feature type="compositionally biased region" description="Low complexity" evidence="1">
    <location>
        <begin position="18"/>
        <end position="28"/>
    </location>
</feature>
<feature type="compositionally biased region" description="Basic and acidic residues" evidence="1">
    <location>
        <begin position="62"/>
        <end position="73"/>
    </location>
</feature>
<name>A0A6J4JMI4_9PROT</name>
<gene>
    <name evidence="2" type="ORF">AVDCRST_MAG08-3949</name>
</gene>
<feature type="compositionally biased region" description="Basic residues" evidence="1">
    <location>
        <begin position="177"/>
        <end position="187"/>
    </location>
</feature>
<feature type="compositionally biased region" description="Basic residues" evidence="1">
    <location>
        <begin position="325"/>
        <end position="335"/>
    </location>
</feature>
<protein>
    <submittedName>
        <fullName evidence="2">Benzoate transport, extracellular ligand-binding receptor</fullName>
    </submittedName>
</protein>
<evidence type="ECO:0000256" key="1">
    <source>
        <dbReference type="SAM" id="MobiDB-lite"/>
    </source>
</evidence>
<feature type="compositionally biased region" description="Low complexity" evidence="1">
    <location>
        <begin position="309"/>
        <end position="324"/>
    </location>
</feature>
<accession>A0A6J4JMI4</accession>
<proteinExistence type="predicted"/>
<feature type="non-terminal residue" evidence="2">
    <location>
        <position position="399"/>
    </location>
</feature>
<feature type="non-terminal residue" evidence="2">
    <location>
        <position position="1"/>
    </location>
</feature>
<organism evidence="2">
    <name type="scientific">uncultured Acetobacteraceae bacterium</name>
    <dbReference type="NCBI Taxonomy" id="169975"/>
    <lineage>
        <taxon>Bacteria</taxon>
        <taxon>Pseudomonadati</taxon>
        <taxon>Pseudomonadota</taxon>
        <taxon>Alphaproteobacteria</taxon>
        <taxon>Acetobacterales</taxon>
        <taxon>Acetobacteraceae</taxon>
        <taxon>environmental samples</taxon>
    </lineage>
</organism>
<dbReference type="EMBL" id="CADCTG010000299">
    <property type="protein sequence ID" value="CAA9282258.1"/>
    <property type="molecule type" value="Genomic_DNA"/>
</dbReference>